<dbReference type="EMBL" id="QWIM01000305">
    <property type="protein sequence ID" value="RMY36400.1"/>
    <property type="molecule type" value="Genomic_DNA"/>
</dbReference>
<reference evidence="2 3" key="1">
    <citation type="journal article" date="2018" name="BMC Genomics">
        <title>Genomic evidence for intraspecific hybridization in a clonal and extremely halotolerant yeast.</title>
        <authorList>
            <person name="Gostincar C."/>
            <person name="Stajich J.E."/>
            <person name="Zupancic J."/>
            <person name="Zalar P."/>
            <person name="Gunde-Cimerman N."/>
        </authorList>
    </citation>
    <scope>NUCLEOTIDE SEQUENCE [LARGE SCALE GENOMIC DNA]</scope>
    <source>
        <strain evidence="2 3">EXF-6651</strain>
    </source>
</reference>
<proteinExistence type="predicted"/>
<dbReference type="AlphaFoldDB" id="A0A3M7BAF4"/>
<feature type="compositionally biased region" description="Basic and acidic residues" evidence="1">
    <location>
        <begin position="41"/>
        <end position="51"/>
    </location>
</feature>
<accession>A0A3M7BAF4</accession>
<evidence type="ECO:0000313" key="2">
    <source>
        <dbReference type="EMBL" id="RMY36400.1"/>
    </source>
</evidence>
<dbReference type="Proteomes" id="UP000276864">
    <property type="component" value="Unassembled WGS sequence"/>
</dbReference>
<organism evidence="2 3">
    <name type="scientific">Hortaea werneckii</name>
    <name type="common">Black yeast</name>
    <name type="synonym">Cladosporium werneckii</name>
    <dbReference type="NCBI Taxonomy" id="91943"/>
    <lineage>
        <taxon>Eukaryota</taxon>
        <taxon>Fungi</taxon>
        <taxon>Dikarya</taxon>
        <taxon>Ascomycota</taxon>
        <taxon>Pezizomycotina</taxon>
        <taxon>Dothideomycetes</taxon>
        <taxon>Dothideomycetidae</taxon>
        <taxon>Mycosphaerellales</taxon>
        <taxon>Teratosphaeriaceae</taxon>
        <taxon>Hortaea</taxon>
    </lineage>
</organism>
<gene>
    <name evidence="2" type="ORF">D0866_03957</name>
</gene>
<feature type="region of interest" description="Disordered" evidence="1">
    <location>
        <begin position="23"/>
        <end position="97"/>
    </location>
</feature>
<sequence>MTREPRMYRTVASRVQHFAPLSAPRSARLFTTTPLRLDGGQPKDKQSKDTQAETTQNQNKQPQSKSQLQQDDELMQKMKGLAGDGGEAGVEYENGVPADMKRSVRNNMFRYI</sequence>
<name>A0A3M7BAF4_HORWE</name>
<protein>
    <submittedName>
        <fullName evidence="2">Uncharacterized protein</fullName>
    </submittedName>
</protein>
<evidence type="ECO:0000313" key="3">
    <source>
        <dbReference type="Proteomes" id="UP000276864"/>
    </source>
</evidence>
<evidence type="ECO:0000256" key="1">
    <source>
        <dbReference type="SAM" id="MobiDB-lite"/>
    </source>
</evidence>
<feature type="compositionally biased region" description="Low complexity" evidence="1">
    <location>
        <begin position="56"/>
        <end position="69"/>
    </location>
</feature>
<comment type="caution">
    <text evidence="2">The sequence shown here is derived from an EMBL/GenBank/DDBJ whole genome shotgun (WGS) entry which is preliminary data.</text>
</comment>